<dbReference type="NCBIfam" id="TIGR01894">
    <property type="entry name" value="cas_TM1795_cmr1"/>
    <property type="match status" value="1"/>
</dbReference>
<dbReference type="Proteomes" id="UP000627166">
    <property type="component" value="Unassembled WGS sequence"/>
</dbReference>
<evidence type="ECO:0000313" key="4">
    <source>
        <dbReference type="Proteomes" id="UP000627166"/>
    </source>
</evidence>
<accession>A0ABR8YND3</accession>
<gene>
    <name evidence="3" type="primary">cmr1</name>
    <name evidence="3" type="ORF">H9637_00665</name>
</gene>
<dbReference type="Pfam" id="PF03787">
    <property type="entry name" value="RAMPs"/>
    <property type="match status" value="1"/>
</dbReference>
<organism evidence="3 4">
    <name type="scientific">Clostridium faecium</name>
    <dbReference type="NCBI Taxonomy" id="2762223"/>
    <lineage>
        <taxon>Bacteria</taxon>
        <taxon>Bacillati</taxon>
        <taxon>Bacillota</taxon>
        <taxon>Clostridia</taxon>
        <taxon>Eubacteriales</taxon>
        <taxon>Clostridiaceae</taxon>
        <taxon>Clostridium</taxon>
    </lineage>
</organism>
<dbReference type="EMBL" id="JACSQB010000006">
    <property type="protein sequence ID" value="MBD8045566.1"/>
    <property type="molecule type" value="Genomic_DNA"/>
</dbReference>
<reference evidence="3 4" key="1">
    <citation type="submission" date="2020-08" db="EMBL/GenBank/DDBJ databases">
        <title>A Genomic Blueprint of the Chicken Gut Microbiome.</title>
        <authorList>
            <person name="Gilroy R."/>
            <person name="Ravi A."/>
            <person name="Getino M."/>
            <person name="Pursley I."/>
            <person name="Horton D.L."/>
            <person name="Alikhan N.-F."/>
            <person name="Baker D."/>
            <person name="Gharbi K."/>
            <person name="Hall N."/>
            <person name="Watson M."/>
            <person name="Adriaenssens E.M."/>
            <person name="Foster-Nyarko E."/>
            <person name="Jarju S."/>
            <person name="Secka A."/>
            <person name="Antonio M."/>
            <person name="Oren A."/>
            <person name="Chaudhuri R."/>
            <person name="La Ragione R.M."/>
            <person name="Hildebrand F."/>
            <person name="Pallen M.J."/>
        </authorList>
    </citation>
    <scope>NUCLEOTIDE SEQUENCE [LARGE SCALE GENOMIC DNA]</scope>
    <source>
        <strain evidence="3 4">N37</strain>
    </source>
</reference>
<comment type="caution">
    <text evidence="3">The sequence shown here is derived from an EMBL/GenBank/DDBJ whole genome shotgun (WGS) entry which is preliminary data.</text>
</comment>
<evidence type="ECO:0000313" key="3">
    <source>
        <dbReference type="EMBL" id="MBD8045566.1"/>
    </source>
</evidence>
<feature type="domain" description="CRISPR type III-associated protein" evidence="2">
    <location>
        <begin position="9"/>
        <end position="164"/>
    </location>
</feature>
<evidence type="ECO:0000259" key="2">
    <source>
        <dbReference type="Pfam" id="PF03787"/>
    </source>
</evidence>
<protein>
    <submittedName>
        <fullName evidence="3">Type III-B CRISPR module RAMP protein Cmr1</fullName>
    </submittedName>
</protein>
<keyword evidence="4" id="KW-1185">Reference proteome</keyword>
<dbReference type="InterPro" id="IPR007522">
    <property type="entry name" value="CRISPR-assoc_prot_TM1795"/>
</dbReference>
<name>A0ABR8YND3_9CLOT</name>
<dbReference type="RefSeq" id="WP_191738474.1">
    <property type="nucleotide sequence ID" value="NZ_JACSQB010000006.1"/>
</dbReference>
<evidence type="ECO:0000256" key="1">
    <source>
        <dbReference type="ARBA" id="ARBA00023118"/>
    </source>
</evidence>
<dbReference type="InterPro" id="IPR005537">
    <property type="entry name" value="RAMP_III_fam"/>
</dbReference>
<keyword evidence="1" id="KW-0051">Antiviral defense</keyword>
<proteinExistence type="predicted"/>
<sequence length="367" mass="42762">MSIYKVKIKCEVVTPLFLYGADGKKSELRISSIKGLLRFWWRAINHHLSIEELRKKEFLIFGGVSEDDKNKTVKSKVSIRMLDKHLTTLDFSKELNKNDYSGIYYLLYSVIDLNKKEAINTGDCFEIEFKTTQKEFLEEYLKALLFLQFFGGLGTRNRRGAGSIRIIELKGYDEFNYIKYKGLFYTDSINSKEELIKRFKELSSLVNNKAKENSYSVVKGSKVIVFDSKKTWQEALNFIGEKFKKFRADIYKSNNKNKIYIAANFGFPIIHKKKVKIIAGKINKKNELVKINRKSSSIIFKVIKIKSNEFYPVLIHLNGDLILKEYKFITSNIKKQDFTNVPNVTNEVIDNFIEEIKIGENYVNLIM</sequence>